<dbReference type="STRING" id="645991.Sgly_2745"/>
<sequence>MFPLVILAIENDDDREYITELYVQYYSIMKKTAYQILRNYDIVDDLINEAFLKLIEKISTLRALECCKRTSYIVYTIRNISIDYIKHRTVETKMVFMGMEDDLMDSIPDTANTPEEISAAKETYEELGAAIETLSERDRDLLYCKYNLELKEKEIAEVMNIPVNNIRQYLVRARRRALKTLNERGLQK</sequence>
<dbReference type="InterPro" id="IPR013249">
    <property type="entry name" value="RNA_pol_sigma70_r4_t2"/>
</dbReference>
<dbReference type="InterPro" id="IPR014284">
    <property type="entry name" value="RNA_pol_sigma-70_dom"/>
</dbReference>
<dbReference type="EMBL" id="CP002547">
    <property type="protein sequence ID" value="ADY57018.1"/>
    <property type="molecule type" value="Genomic_DNA"/>
</dbReference>
<evidence type="ECO:0000313" key="9">
    <source>
        <dbReference type="Proteomes" id="UP000007488"/>
    </source>
</evidence>
<dbReference type="GO" id="GO:0006352">
    <property type="term" value="P:DNA-templated transcription initiation"/>
    <property type="evidence" value="ECO:0007669"/>
    <property type="project" value="InterPro"/>
</dbReference>
<feature type="domain" description="RNA polymerase sigma factor 70 region 4 type 2" evidence="7">
    <location>
        <begin position="125"/>
        <end position="176"/>
    </location>
</feature>
<dbReference type="PANTHER" id="PTHR43133">
    <property type="entry name" value="RNA POLYMERASE ECF-TYPE SIGMA FACTO"/>
    <property type="match status" value="1"/>
</dbReference>
<gene>
    <name evidence="8" type="ordered locus">Sgly_2745</name>
</gene>
<evidence type="ECO:0000256" key="4">
    <source>
        <dbReference type="ARBA" id="ARBA00023125"/>
    </source>
</evidence>
<dbReference type="CDD" id="cd06171">
    <property type="entry name" value="Sigma70_r4"/>
    <property type="match status" value="1"/>
</dbReference>
<keyword evidence="5" id="KW-0804">Transcription</keyword>
<dbReference type="GO" id="GO:0003677">
    <property type="term" value="F:DNA binding"/>
    <property type="evidence" value="ECO:0007669"/>
    <property type="project" value="UniProtKB-KW"/>
</dbReference>
<accession>F0SXV7</accession>
<organism evidence="8 9">
    <name type="scientific">Syntrophobotulus glycolicus (strain DSM 8271 / FlGlyR)</name>
    <dbReference type="NCBI Taxonomy" id="645991"/>
    <lineage>
        <taxon>Bacteria</taxon>
        <taxon>Bacillati</taxon>
        <taxon>Bacillota</taxon>
        <taxon>Clostridia</taxon>
        <taxon>Eubacteriales</taxon>
        <taxon>Desulfitobacteriaceae</taxon>
        <taxon>Syntrophobotulus</taxon>
    </lineage>
</organism>
<dbReference type="OrthoDB" id="2613570at2"/>
<evidence type="ECO:0000256" key="2">
    <source>
        <dbReference type="ARBA" id="ARBA00023015"/>
    </source>
</evidence>
<dbReference type="Pfam" id="PF08281">
    <property type="entry name" value="Sigma70_r4_2"/>
    <property type="match status" value="1"/>
</dbReference>
<dbReference type="AlphaFoldDB" id="F0SXV7"/>
<dbReference type="PANTHER" id="PTHR43133:SF8">
    <property type="entry name" value="RNA POLYMERASE SIGMA FACTOR HI_1459-RELATED"/>
    <property type="match status" value="1"/>
</dbReference>
<reference evidence="8 9" key="1">
    <citation type="journal article" date="2011" name="Stand. Genomic Sci.">
        <title>Complete genome sequence of Syntrophobotulus glycolicus type strain (FlGlyR).</title>
        <authorList>
            <person name="Han C."/>
            <person name="Mwirichia R."/>
            <person name="Chertkov O."/>
            <person name="Held B."/>
            <person name="Lapidus A."/>
            <person name="Nolan M."/>
            <person name="Lucas S."/>
            <person name="Hammon N."/>
            <person name="Deshpande S."/>
            <person name="Cheng J.F."/>
            <person name="Tapia R."/>
            <person name="Goodwin L."/>
            <person name="Pitluck S."/>
            <person name="Huntemann M."/>
            <person name="Liolios K."/>
            <person name="Ivanova N."/>
            <person name="Pagani I."/>
            <person name="Mavromatis K."/>
            <person name="Ovchinikova G."/>
            <person name="Pati A."/>
            <person name="Chen A."/>
            <person name="Palaniappan K."/>
            <person name="Land M."/>
            <person name="Hauser L."/>
            <person name="Brambilla E.M."/>
            <person name="Rohde M."/>
            <person name="Spring S."/>
            <person name="Sikorski J."/>
            <person name="Goker M."/>
            <person name="Woyke T."/>
            <person name="Bristow J."/>
            <person name="Eisen J.A."/>
            <person name="Markowitz V."/>
            <person name="Hugenholtz P."/>
            <person name="Kyrpides N.C."/>
            <person name="Klenk H.P."/>
            <person name="Detter J.C."/>
        </authorList>
    </citation>
    <scope>NUCLEOTIDE SEQUENCE [LARGE SCALE GENOMIC DNA]</scope>
    <source>
        <strain evidence="9">DSM 8271 / FlGlyR</strain>
    </source>
</reference>
<proteinExistence type="inferred from homology"/>
<evidence type="ECO:0000259" key="7">
    <source>
        <dbReference type="Pfam" id="PF08281"/>
    </source>
</evidence>
<dbReference type="Gene3D" id="1.10.10.10">
    <property type="entry name" value="Winged helix-like DNA-binding domain superfamily/Winged helix DNA-binding domain"/>
    <property type="match status" value="1"/>
</dbReference>
<dbReference type="SUPFAM" id="SSF88659">
    <property type="entry name" value="Sigma3 and sigma4 domains of RNA polymerase sigma factors"/>
    <property type="match status" value="1"/>
</dbReference>
<dbReference type="Gene3D" id="1.10.1740.10">
    <property type="match status" value="1"/>
</dbReference>
<evidence type="ECO:0000256" key="3">
    <source>
        <dbReference type="ARBA" id="ARBA00023082"/>
    </source>
</evidence>
<dbReference type="eggNOG" id="COG1595">
    <property type="taxonomic scope" value="Bacteria"/>
</dbReference>
<feature type="domain" description="RNA polymerase sigma-70 region 2" evidence="6">
    <location>
        <begin position="21"/>
        <end position="88"/>
    </location>
</feature>
<evidence type="ECO:0000256" key="5">
    <source>
        <dbReference type="ARBA" id="ARBA00023163"/>
    </source>
</evidence>
<dbReference type="KEGG" id="sgy:Sgly_2745"/>
<dbReference type="InterPro" id="IPR013324">
    <property type="entry name" value="RNA_pol_sigma_r3/r4-like"/>
</dbReference>
<dbReference type="InterPro" id="IPR013325">
    <property type="entry name" value="RNA_pol_sigma_r2"/>
</dbReference>
<evidence type="ECO:0000256" key="1">
    <source>
        <dbReference type="ARBA" id="ARBA00010641"/>
    </source>
</evidence>
<dbReference type="Pfam" id="PF04542">
    <property type="entry name" value="Sigma70_r2"/>
    <property type="match status" value="1"/>
</dbReference>
<dbReference type="HOGENOM" id="CLU_047691_3_2_9"/>
<keyword evidence="3" id="KW-0731">Sigma factor</keyword>
<dbReference type="RefSeq" id="WP_013625838.1">
    <property type="nucleotide sequence ID" value="NC_015172.1"/>
</dbReference>
<dbReference type="InterPro" id="IPR007627">
    <property type="entry name" value="RNA_pol_sigma70_r2"/>
</dbReference>
<dbReference type="SUPFAM" id="SSF88946">
    <property type="entry name" value="Sigma2 domain of RNA polymerase sigma factors"/>
    <property type="match status" value="1"/>
</dbReference>
<keyword evidence="9" id="KW-1185">Reference proteome</keyword>
<protein>
    <submittedName>
        <fullName evidence="8">RNA polymerase, sigma-24 subunit, ECF subfamily</fullName>
    </submittedName>
</protein>
<evidence type="ECO:0000313" key="8">
    <source>
        <dbReference type="EMBL" id="ADY57018.1"/>
    </source>
</evidence>
<dbReference type="GO" id="GO:0016987">
    <property type="term" value="F:sigma factor activity"/>
    <property type="evidence" value="ECO:0007669"/>
    <property type="project" value="UniProtKB-KW"/>
</dbReference>
<dbReference type="InterPro" id="IPR036388">
    <property type="entry name" value="WH-like_DNA-bd_sf"/>
</dbReference>
<keyword evidence="2" id="KW-0805">Transcription regulation</keyword>
<name>F0SXV7_SYNGF</name>
<comment type="similarity">
    <text evidence="1">Belongs to the sigma-70 factor family. ECF subfamily.</text>
</comment>
<evidence type="ECO:0000259" key="6">
    <source>
        <dbReference type="Pfam" id="PF04542"/>
    </source>
</evidence>
<dbReference type="Proteomes" id="UP000007488">
    <property type="component" value="Chromosome"/>
</dbReference>
<dbReference type="InterPro" id="IPR039425">
    <property type="entry name" value="RNA_pol_sigma-70-like"/>
</dbReference>
<reference evidence="9" key="2">
    <citation type="submission" date="2011-02" db="EMBL/GenBank/DDBJ databases">
        <title>The complete genome of Syntrophobotulus glycolicus DSM 8271.</title>
        <authorList>
            <person name="Lucas S."/>
            <person name="Copeland A."/>
            <person name="Lapidus A."/>
            <person name="Bruce D."/>
            <person name="Goodwin L."/>
            <person name="Pitluck S."/>
            <person name="Kyrpides N."/>
            <person name="Mavromatis K."/>
            <person name="Pagani I."/>
            <person name="Ivanova N."/>
            <person name="Mikhailova N."/>
            <person name="Chertkov O."/>
            <person name="Held B."/>
            <person name="Detter J.C."/>
            <person name="Tapia R."/>
            <person name="Han C."/>
            <person name="Land M."/>
            <person name="Hauser L."/>
            <person name="Markowitz V."/>
            <person name="Cheng J.-F."/>
            <person name="Hugenholtz P."/>
            <person name="Woyke T."/>
            <person name="Wu D."/>
            <person name="Spring S."/>
            <person name="Schroeder M."/>
            <person name="Brambilla E."/>
            <person name="Klenk H.-P."/>
            <person name="Eisen J.A."/>
        </authorList>
    </citation>
    <scope>NUCLEOTIDE SEQUENCE [LARGE SCALE GENOMIC DNA]</scope>
    <source>
        <strain evidence="9">DSM 8271 / FlGlyR</strain>
    </source>
</reference>
<dbReference type="NCBIfam" id="TIGR02937">
    <property type="entry name" value="sigma70-ECF"/>
    <property type="match status" value="1"/>
</dbReference>
<keyword evidence="4" id="KW-0238">DNA-binding</keyword>